<dbReference type="EMBL" id="LAZR01050056">
    <property type="protein sequence ID" value="KKK88217.1"/>
    <property type="molecule type" value="Genomic_DNA"/>
</dbReference>
<organism evidence="1">
    <name type="scientific">marine sediment metagenome</name>
    <dbReference type="NCBI Taxonomy" id="412755"/>
    <lineage>
        <taxon>unclassified sequences</taxon>
        <taxon>metagenomes</taxon>
        <taxon>ecological metagenomes</taxon>
    </lineage>
</organism>
<proteinExistence type="predicted"/>
<dbReference type="SUPFAM" id="SSF52540">
    <property type="entry name" value="P-loop containing nucleoside triphosphate hydrolases"/>
    <property type="match status" value="1"/>
</dbReference>
<gene>
    <name evidence="1" type="ORF">LCGC14_2745410</name>
</gene>
<accession>A0A0F8Z373</accession>
<protein>
    <submittedName>
        <fullName evidence="1">Uncharacterized protein</fullName>
    </submittedName>
</protein>
<feature type="non-terminal residue" evidence="1">
    <location>
        <position position="1"/>
    </location>
</feature>
<reference evidence="1" key="1">
    <citation type="journal article" date="2015" name="Nature">
        <title>Complex archaea that bridge the gap between prokaryotes and eukaryotes.</title>
        <authorList>
            <person name="Spang A."/>
            <person name="Saw J.H."/>
            <person name="Jorgensen S.L."/>
            <person name="Zaremba-Niedzwiedzka K."/>
            <person name="Martijn J."/>
            <person name="Lind A.E."/>
            <person name="van Eijk R."/>
            <person name="Schleper C."/>
            <person name="Guy L."/>
            <person name="Ettema T.J."/>
        </authorList>
    </citation>
    <scope>NUCLEOTIDE SEQUENCE</scope>
</reference>
<name>A0A0F8Z373_9ZZZZ</name>
<evidence type="ECO:0000313" key="1">
    <source>
        <dbReference type="EMBL" id="KKK88217.1"/>
    </source>
</evidence>
<dbReference type="AlphaFoldDB" id="A0A0F8Z373"/>
<dbReference type="InterPro" id="IPR027417">
    <property type="entry name" value="P-loop_NTPase"/>
</dbReference>
<sequence>LDQRHVQDASAAATGKGQIVTTVCTAKLLSPTEVLVTGPPALWEWREAQTVAVPGAQFTPRYKRGQWNGLYTPGRWCRKTAGEQWEMRCSLGLLGRLRRAMAVRLIGAGETIYAFPTTHPAFAKLRDYQRKALRKAVDKEWGRIALATNAGKGAVIALLAEFAATIGVPVLILCDELAVFDALEGELEEWAGIIPGRVGQGVRTPPSDPVVLAMVPTLARRLRARAGQRSGPAKAKALEWCNWVGERGMLLLDEADKAKERIQKPTGIGASG</sequence>
<comment type="caution">
    <text evidence="1">The sequence shown here is derived from an EMBL/GenBank/DDBJ whole genome shotgun (WGS) entry which is preliminary data.</text>
</comment>
<dbReference type="Gene3D" id="3.40.50.300">
    <property type="entry name" value="P-loop containing nucleotide triphosphate hydrolases"/>
    <property type="match status" value="1"/>
</dbReference>